<organism evidence="1 2">
    <name type="scientific">Fertoeibacter niger</name>
    <dbReference type="NCBI Taxonomy" id="2656921"/>
    <lineage>
        <taxon>Bacteria</taxon>
        <taxon>Pseudomonadati</taxon>
        <taxon>Pseudomonadota</taxon>
        <taxon>Alphaproteobacteria</taxon>
        <taxon>Rhodobacterales</taxon>
        <taxon>Paracoccaceae</taxon>
        <taxon>Fertoeibacter</taxon>
    </lineage>
</organism>
<reference evidence="1" key="1">
    <citation type="submission" date="2020-05" db="EMBL/GenBank/DDBJ databases">
        <title>Fertoebacter nigrum gen. nov., sp. nov., a new member of the family Rhodobacteraceae.</title>
        <authorList>
            <person name="Szuroczki S."/>
            <person name="Abbaszade G."/>
            <person name="Buni D."/>
            <person name="Schumann P."/>
            <person name="Toth E."/>
        </authorList>
    </citation>
    <scope>NUCLEOTIDE SEQUENCE</scope>
    <source>
        <strain evidence="1">RG-N-1a</strain>
    </source>
</reference>
<proteinExistence type="predicted"/>
<sequence length="170" mass="18749">MTEPHTPAARPAAPRWMRLALALSVALNLGVAGVVGGSLLHDARKEPRPVPVRDLGFGPFSEALSPEDRAALRRAFMAEAPDFRDAWRQMRGEFGAVLDALRAEPFEPAALAVVLDRQSVRTGEMLSLGQRLLFDRVAEMTPEARLAFADRLEQSLSRRPTRRGGEDRKP</sequence>
<evidence type="ECO:0000313" key="1">
    <source>
        <dbReference type="EMBL" id="NUB46306.1"/>
    </source>
</evidence>
<gene>
    <name evidence="1" type="ORF">GEU84_018085</name>
</gene>
<accession>A0A8X8H9S7</accession>
<dbReference type="Pfam" id="PF13801">
    <property type="entry name" value="Metal_resist"/>
    <property type="match status" value="1"/>
</dbReference>
<keyword evidence="2" id="KW-1185">Reference proteome</keyword>
<comment type="caution">
    <text evidence="1">The sequence shown here is derived from an EMBL/GenBank/DDBJ whole genome shotgun (WGS) entry which is preliminary data.</text>
</comment>
<name>A0A8X8H9S7_9RHOB</name>
<evidence type="ECO:0000313" key="2">
    <source>
        <dbReference type="Proteomes" id="UP000484076"/>
    </source>
</evidence>
<dbReference type="EMBL" id="WHUT02000013">
    <property type="protein sequence ID" value="NUB46306.1"/>
    <property type="molecule type" value="Genomic_DNA"/>
</dbReference>
<dbReference type="Proteomes" id="UP000484076">
    <property type="component" value="Unassembled WGS sequence"/>
</dbReference>
<dbReference type="RefSeq" id="WP_152828468.1">
    <property type="nucleotide sequence ID" value="NZ_WHUT02000013.1"/>
</dbReference>
<dbReference type="AlphaFoldDB" id="A0A8X8H9S7"/>
<dbReference type="InterPro" id="IPR025961">
    <property type="entry name" value="Metal_resist"/>
</dbReference>
<protein>
    <submittedName>
        <fullName evidence="1">Periplasmic heavy metal sensor</fullName>
    </submittedName>
</protein>